<evidence type="ECO:0000313" key="2">
    <source>
        <dbReference type="EMBL" id="CAA9471792.1"/>
    </source>
</evidence>
<feature type="compositionally biased region" description="Basic residues" evidence="1">
    <location>
        <begin position="208"/>
        <end position="232"/>
    </location>
</feature>
<feature type="compositionally biased region" description="Low complexity" evidence="1">
    <location>
        <begin position="404"/>
        <end position="420"/>
    </location>
</feature>
<feature type="compositionally biased region" description="Basic residues" evidence="1">
    <location>
        <begin position="191"/>
        <end position="201"/>
    </location>
</feature>
<name>A0A6J4RG66_9ACTN</name>
<feature type="compositionally biased region" description="Low complexity" evidence="1">
    <location>
        <begin position="94"/>
        <end position="107"/>
    </location>
</feature>
<feature type="compositionally biased region" description="Basic and acidic residues" evidence="1">
    <location>
        <begin position="253"/>
        <end position="266"/>
    </location>
</feature>
<feature type="region of interest" description="Disordered" evidence="1">
    <location>
        <begin position="1"/>
        <end position="370"/>
    </location>
</feature>
<dbReference type="EMBL" id="CADCVS010000032">
    <property type="protein sequence ID" value="CAA9471792.1"/>
    <property type="molecule type" value="Genomic_DNA"/>
</dbReference>
<protein>
    <submittedName>
        <fullName evidence="2">Uncharacterized protein</fullName>
    </submittedName>
</protein>
<organism evidence="2">
    <name type="scientific">uncultured Solirubrobacteraceae bacterium</name>
    <dbReference type="NCBI Taxonomy" id="1162706"/>
    <lineage>
        <taxon>Bacteria</taxon>
        <taxon>Bacillati</taxon>
        <taxon>Actinomycetota</taxon>
        <taxon>Thermoleophilia</taxon>
        <taxon>Solirubrobacterales</taxon>
        <taxon>Solirubrobacteraceae</taxon>
        <taxon>environmental samples</taxon>
    </lineage>
</organism>
<feature type="compositionally biased region" description="Basic and acidic residues" evidence="1">
    <location>
        <begin position="327"/>
        <end position="345"/>
    </location>
</feature>
<feature type="compositionally biased region" description="Basic residues" evidence="1">
    <location>
        <begin position="80"/>
        <end position="93"/>
    </location>
</feature>
<feature type="non-terminal residue" evidence="2">
    <location>
        <position position="1"/>
    </location>
</feature>
<feature type="compositionally biased region" description="Basic and acidic residues" evidence="1">
    <location>
        <begin position="60"/>
        <end position="69"/>
    </location>
</feature>
<evidence type="ECO:0000256" key="1">
    <source>
        <dbReference type="SAM" id="MobiDB-lite"/>
    </source>
</evidence>
<accession>A0A6J4RG66</accession>
<sequence>AQLAGGRTDRRALSRAGRDRRRDRRAARRRWLGLPRQGALPERLPAREGQPRAGRGQGDGPRRGDRSDPGRAGGGDPAHRRGLRAPARRHAGHRPAGLALRRGQPLRRPAPRPPARRRDPGRRHDRPGEHGLGRRPRPGLQHLRLPHAQGAAGRHPGLGAPVRGPGQAHERGAALPQPVPRRLEPAVPRAQPRHAGARALHRRELAARHGHRRTPRGSHRPRRQPRDHHDRHRLREGIARGRHPAPSRVLPPLEHHLRQPPRDARRPRPARARVQAGRAPAAPPPRRPASPGARRPADAARPLAPRPRAGPRQRPDRAPAEPARPARRVDARRGRERQDPRERLRGGGPLAADGHAPDRVHPAVQRGPARLVRRLLALRRLRRPGRRVARRHPHERLRPPQRPADPGAAAAARPGVRVVGEPQPAQPLPRKRRAPGRGRLEPLPALHRLPLRPQAAAAGQV</sequence>
<feature type="compositionally biased region" description="Low complexity" evidence="1">
    <location>
        <begin position="289"/>
        <end position="312"/>
    </location>
</feature>
<feature type="compositionally biased region" description="Basic residues" evidence="1">
    <location>
        <begin position="18"/>
        <end position="31"/>
    </location>
</feature>
<feature type="region of interest" description="Disordered" evidence="1">
    <location>
        <begin position="383"/>
        <end position="461"/>
    </location>
</feature>
<proteinExistence type="predicted"/>
<reference evidence="2" key="1">
    <citation type="submission" date="2020-02" db="EMBL/GenBank/DDBJ databases">
        <authorList>
            <person name="Meier V. D."/>
        </authorList>
    </citation>
    <scope>NUCLEOTIDE SEQUENCE</scope>
    <source>
        <strain evidence="2">AVDCRST_MAG30</strain>
    </source>
</reference>
<feature type="non-terminal residue" evidence="2">
    <location>
        <position position="461"/>
    </location>
</feature>
<dbReference type="AlphaFoldDB" id="A0A6J4RG66"/>
<feature type="compositionally biased region" description="Low complexity" evidence="1">
    <location>
        <begin position="441"/>
        <end position="461"/>
    </location>
</feature>
<feature type="compositionally biased region" description="Basic residues" evidence="1">
    <location>
        <begin position="383"/>
        <end position="395"/>
    </location>
</feature>
<gene>
    <name evidence="2" type="ORF">AVDCRST_MAG30-165</name>
</gene>